<accession>A0A0E0DCX4</accession>
<evidence type="ECO:0000256" key="1">
    <source>
        <dbReference type="SAM" id="MobiDB-lite"/>
    </source>
</evidence>
<dbReference type="Pfam" id="PF23596">
    <property type="entry name" value="DUF7138"/>
    <property type="match status" value="1"/>
</dbReference>
<evidence type="ECO:0000313" key="4">
    <source>
        <dbReference type="Proteomes" id="UP000008021"/>
    </source>
</evidence>
<proteinExistence type="predicted"/>
<dbReference type="Proteomes" id="UP000008021">
    <property type="component" value="Chromosome 4"/>
</dbReference>
<feature type="domain" description="DUF7138" evidence="2">
    <location>
        <begin position="50"/>
        <end position="118"/>
    </location>
</feature>
<reference evidence="3" key="2">
    <citation type="submission" date="2018-05" db="EMBL/GenBank/DDBJ databases">
        <title>OmerRS3 (Oryza meridionalis Reference Sequence Version 3).</title>
        <authorList>
            <person name="Zhang J."/>
            <person name="Kudrna D."/>
            <person name="Lee S."/>
            <person name="Talag J."/>
            <person name="Welchert J."/>
            <person name="Wing R.A."/>
        </authorList>
    </citation>
    <scope>NUCLEOTIDE SEQUENCE [LARGE SCALE GENOMIC DNA]</scope>
    <source>
        <strain evidence="3">cv. OR44</strain>
    </source>
</reference>
<organism evidence="3">
    <name type="scientific">Oryza meridionalis</name>
    <dbReference type="NCBI Taxonomy" id="40149"/>
    <lineage>
        <taxon>Eukaryota</taxon>
        <taxon>Viridiplantae</taxon>
        <taxon>Streptophyta</taxon>
        <taxon>Embryophyta</taxon>
        <taxon>Tracheophyta</taxon>
        <taxon>Spermatophyta</taxon>
        <taxon>Magnoliopsida</taxon>
        <taxon>Liliopsida</taxon>
        <taxon>Poales</taxon>
        <taxon>Poaceae</taxon>
        <taxon>BOP clade</taxon>
        <taxon>Oryzoideae</taxon>
        <taxon>Oryzeae</taxon>
        <taxon>Oryzinae</taxon>
        <taxon>Oryza</taxon>
    </lineage>
</organism>
<dbReference type="AlphaFoldDB" id="A0A0E0DCX4"/>
<feature type="region of interest" description="Disordered" evidence="1">
    <location>
        <begin position="122"/>
        <end position="170"/>
    </location>
</feature>
<sequence length="187" mass="20317">MQNYDQISNTRRCPARHGRLLATLEDAPTNSLEFDCLLLVGEPASSPPVAVLPIVFVDSNQTIDLGTVTVQPSLGVHKLQAIVGLVVQQILSSLARTCRARRSLLKEGPDLTATVAREGSWLLGPRHRPPLPRREERGGYGYGSGDHTRRADAGEDQSEASPPTDLAFLASNPSPEAVMFRVSYYEA</sequence>
<dbReference type="HOGENOM" id="CLU_1449834_0_0_1"/>
<evidence type="ECO:0000259" key="2">
    <source>
        <dbReference type="Pfam" id="PF23596"/>
    </source>
</evidence>
<dbReference type="Gramene" id="OMERI04G08140.1">
    <property type="protein sequence ID" value="OMERI04G08140.1"/>
    <property type="gene ID" value="OMERI04G08140"/>
</dbReference>
<reference evidence="3" key="1">
    <citation type="submission" date="2015-04" db="UniProtKB">
        <authorList>
            <consortium name="EnsemblPlants"/>
        </authorList>
    </citation>
    <scope>IDENTIFICATION</scope>
</reference>
<dbReference type="EnsemblPlants" id="OMERI04G08140.1">
    <property type="protein sequence ID" value="OMERI04G08140.1"/>
    <property type="gene ID" value="OMERI04G08140"/>
</dbReference>
<dbReference type="InterPro" id="IPR055562">
    <property type="entry name" value="DUF7138"/>
</dbReference>
<keyword evidence="4" id="KW-1185">Reference proteome</keyword>
<name>A0A0E0DCX4_9ORYZ</name>
<protein>
    <recommendedName>
        <fullName evidence="2">DUF7138 domain-containing protein</fullName>
    </recommendedName>
</protein>
<dbReference type="PANTHER" id="PTHR36351">
    <property type="entry name" value="EMBRYO SAC DEVELOPMENT ARREST 12"/>
    <property type="match status" value="1"/>
</dbReference>
<dbReference type="PANTHER" id="PTHR36351:SF1">
    <property type="entry name" value="EMBRYO SAC DEVELOPMENT ARREST 12"/>
    <property type="match status" value="1"/>
</dbReference>
<evidence type="ECO:0000313" key="3">
    <source>
        <dbReference type="EnsemblPlants" id="OMERI04G08140.1"/>
    </source>
</evidence>